<evidence type="ECO:0000313" key="9">
    <source>
        <dbReference type="Proteomes" id="UP000717696"/>
    </source>
</evidence>
<feature type="domain" description="Xylanolytic transcriptional activator regulatory" evidence="7">
    <location>
        <begin position="125"/>
        <end position="326"/>
    </location>
</feature>
<dbReference type="GO" id="GO:0008270">
    <property type="term" value="F:zinc ion binding"/>
    <property type="evidence" value="ECO:0007669"/>
    <property type="project" value="UniProtKB-KW"/>
</dbReference>
<evidence type="ECO:0000259" key="7">
    <source>
        <dbReference type="Pfam" id="PF04082"/>
    </source>
</evidence>
<evidence type="ECO:0000256" key="4">
    <source>
        <dbReference type="ARBA" id="ARBA00022771"/>
    </source>
</evidence>
<dbReference type="PANTHER" id="PTHR40626:SF1">
    <property type="entry name" value="TRANSCRIPTION FACTOR WITH C2H2 AND ZN(2)-CYS(6) DNA BINDING DOMAIN (EUROFUNG)"/>
    <property type="match status" value="1"/>
</dbReference>
<accession>A0A9P9ISM9</accession>
<reference evidence="8" key="1">
    <citation type="journal article" date="2021" name="Nat. Commun.">
        <title>Genetic determinants of endophytism in the Arabidopsis root mycobiome.</title>
        <authorList>
            <person name="Mesny F."/>
            <person name="Miyauchi S."/>
            <person name="Thiergart T."/>
            <person name="Pickel B."/>
            <person name="Atanasova L."/>
            <person name="Karlsson M."/>
            <person name="Huettel B."/>
            <person name="Barry K.W."/>
            <person name="Haridas S."/>
            <person name="Chen C."/>
            <person name="Bauer D."/>
            <person name="Andreopoulos W."/>
            <person name="Pangilinan J."/>
            <person name="LaButti K."/>
            <person name="Riley R."/>
            <person name="Lipzen A."/>
            <person name="Clum A."/>
            <person name="Drula E."/>
            <person name="Henrissat B."/>
            <person name="Kohler A."/>
            <person name="Grigoriev I.V."/>
            <person name="Martin F.M."/>
            <person name="Hacquard S."/>
        </authorList>
    </citation>
    <scope>NUCLEOTIDE SEQUENCE</scope>
    <source>
        <strain evidence="8">MPI-CAGE-AT-0021</strain>
    </source>
</reference>
<name>A0A9P9ISM9_9HYPO</name>
<dbReference type="Pfam" id="PF04082">
    <property type="entry name" value="Fungal_trans"/>
    <property type="match status" value="1"/>
</dbReference>
<dbReference type="OrthoDB" id="3945418at2759"/>
<protein>
    <recommendedName>
        <fullName evidence="7">Xylanolytic transcriptional activator regulatory domain-containing protein</fullName>
    </recommendedName>
</protein>
<dbReference type="InterPro" id="IPR007219">
    <property type="entry name" value="XnlR_reg_dom"/>
</dbReference>
<gene>
    <name evidence="8" type="ORF">B0J13DRAFT_645581</name>
</gene>
<dbReference type="GO" id="GO:0006351">
    <property type="term" value="P:DNA-templated transcription"/>
    <property type="evidence" value="ECO:0007669"/>
    <property type="project" value="InterPro"/>
</dbReference>
<evidence type="ECO:0000256" key="5">
    <source>
        <dbReference type="ARBA" id="ARBA00022833"/>
    </source>
</evidence>
<keyword evidence="3" id="KW-0677">Repeat</keyword>
<dbReference type="GO" id="GO:0005634">
    <property type="term" value="C:nucleus"/>
    <property type="evidence" value="ECO:0007669"/>
    <property type="project" value="UniProtKB-SubCell"/>
</dbReference>
<keyword evidence="4" id="KW-0863">Zinc-finger</keyword>
<dbReference type="AlphaFoldDB" id="A0A9P9ISM9"/>
<dbReference type="InterPro" id="IPR051059">
    <property type="entry name" value="VerF-like"/>
</dbReference>
<evidence type="ECO:0000313" key="8">
    <source>
        <dbReference type="EMBL" id="KAH7129589.1"/>
    </source>
</evidence>
<sequence>MTDPKLPSATVVFAAEEPRCNRKIRHNLEQYAPHNSQALGALTLDIPFWGLDDPLSDLLLDSRYPNFAFFPNEHPNSNLEFRLNQLTTDLREFCTTHSPDGQGLGFPAATYTTILSVQNFMNLVDLFFLRWHAQWPILHWPTFDVDKTSLPLLLAVALSGAAYSRAEDGVETGPVFAKAFYQAAEAYIFDRLDALCPPVDGAERVLHDNAIEVCQAALLVVVIQKSIHDPVIRRRMFAKRHPILVATVRSLGILSFKHRDCTMPSWEMFIRDELLVRLVTWTFLTDALPPLLCNQPPSMILSEMTGDLPCDEMLWNAETETDFNKRWLETITTVHHRPNLQQLVTNLFDDNWEDSPRKNQCRPSADHLSLMMWALQPVIFNLRTTVPIQFSVSSVLCALQRWWSAWDSTPRSHRLGPAKHAPELATLTKKILKAGQRKDDKFSAYLSGLAREDTMHIHEFIKTELATTTYTYT</sequence>
<dbReference type="PANTHER" id="PTHR40626">
    <property type="entry name" value="MIP31509P"/>
    <property type="match status" value="1"/>
</dbReference>
<proteinExistence type="predicted"/>
<evidence type="ECO:0000256" key="1">
    <source>
        <dbReference type="ARBA" id="ARBA00004123"/>
    </source>
</evidence>
<evidence type="ECO:0000256" key="3">
    <source>
        <dbReference type="ARBA" id="ARBA00022737"/>
    </source>
</evidence>
<comment type="subcellular location">
    <subcellularLocation>
        <location evidence="1">Nucleus</location>
    </subcellularLocation>
</comment>
<dbReference type="GO" id="GO:0000978">
    <property type="term" value="F:RNA polymerase II cis-regulatory region sequence-specific DNA binding"/>
    <property type="evidence" value="ECO:0007669"/>
    <property type="project" value="InterPro"/>
</dbReference>
<dbReference type="Proteomes" id="UP000717696">
    <property type="component" value="Unassembled WGS sequence"/>
</dbReference>
<dbReference type="EMBL" id="JAGMUU010000021">
    <property type="protein sequence ID" value="KAH7129589.1"/>
    <property type="molecule type" value="Genomic_DNA"/>
</dbReference>
<keyword evidence="5" id="KW-0862">Zinc</keyword>
<keyword evidence="6" id="KW-0539">Nucleus</keyword>
<evidence type="ECO:0000256" key="2">
    <source>
        <dbReference type="ARBA" id="ARBA00022723"/>
    </source>
</evidence>
<keyword evidence="9" id="KW-1185">Reference proteome</keyword>
<comment type="caution">
    <text evidence="8">The sequence shown here is derived from an EMBL/GenBank/DDBJ whole genome shotgun (WGS) entry which is preliminary data.</text>
</comment>
<dbReference type="GO" id="GO:0000981">
    <property type="term" value="F:DNA-binding transcription factor activity, RNA polymerase II-specific"/>
    <property type="evidence" value="ECO:0007669"/>
    <property type="project" value="InterPro"/>
</dbReference>
<dbReference type="CDD" id="cd12148">
    <property type="entry name" value="fungal_TF_MHR"/>
    <property type="match status" value="1"/>
</dbReference>
<keyword evidence="2" id="KW-0479">Metal-binding</keyword>
<dbReference type="GO" id="GO:0000785">
    <property type="term" value="C:chromatin"/>
    <property type="evidence" value="ECO:0007669"/>
    <property type="project" value="TreeGrafter"/>
</dbReference>
<organism evidence="8 9">
    <name type="scientific">Dactylonectria estremocensis</name>
    <dbReference type="NCBI Taxonomy" id="1079267"/>
    <lineage>
        <taxon>Eukaryota</taxon>
        <taxon>Fungi</taxon>
        <taxon>Dikarya</taxon>
        <taxon>Ascomycota</taxon>
        <taxon>Pezizomycotina</taxon>
        <taxon>Sordariomycetes</taxon>
        <taxon>Hypocreomycetidae</taxon>
        <taxon>Hypocreales</taxon>
        <taxon>Nectriaceae</taxon>
        <taxon>Dactylonectria</taxon>
    </lineage>
</organism>
<evidence type="ECO:0000256" key="6">
    <source>
        <dbReference type="ARBA" id="ARBA00023242"/>
    </source>
</evidence>